<proteinExistence type="predicted"/>
<protein>
    <submittedName>
        <fullName evidence="1">Uncharacterized protein</fullName>
    </submittedName>
</protein>
<comment type="caution">
    <text evidence="1">The sequence shown here is derived from an EMBL/GenBank/DDBJ whole genome shotgun (WGS) entry which is preliminary data.</text>
</comment>
<dbReference type="Proteomes" id="UP000784294">
    <property type="component" value="Unassembled WGS sequence"/>
</dbReference>
<keyword evidence="2" id="KW-1185">Reference proteome</keyword>
<organism evidence="1 2">
    <name type="scientific">Protopolystoma xenopodis</name>
    <dbReference type="NCBI Taxonomy" id="117903"/>
    <lineage>
        <taxon>Eukaryota</taxon>
        <taxon>Metazoa</taxon>
        <taxon>Spiralia</taxon>
        <taxon>Lophotrochozoa</taxon>
        <taxon>Platyhelminthes</taxon>
        <taxon>Monogenea</taxon>
        <taxon>Polyopisthocotylea</taxon>
        <taxon>Polystomatidea</taxon>
        <taxon>Polystomatidae</taxon>
        <taxon>Protopolystoma</taxon>
    </lineage>
</organism>
<reference evidence="1" key="1">
    <citation type="submission" date="2018-11" db="EMBL/GenBank/DDBJ databases">
        <authorList>
            <consortium name="Pathogen Informatics"/>
        </authorList>
    </citation>
    <scope>NUCLEOTIDE SEQUENCE</scope>
</reference>
<dbReference type="EMBL" id="CAAALY010111560">
    <property type="protein sequence ID" value="VEL30361.1"/>
    <property type="molecule type" value="Genomic_DNA"/>
</dbReference>
<sequence length="121" mass="13216">MHFASSLHNSPAPPSVQLVFVLEGVFTASRQLNNPLGRHVKRTCQATALLSRSAGGDFAANKRMRDGFWLYTNSQTTTVTMRNGQVNRARRGQTGFEATGRPITAKMGQCFYVSSAQTCCS</sequence>
<name>A0A448X821_9PLAT</name>
<evidence type="ECO:0000313" key="1">
    <source>
        <dbReference type="EMBL" id="VEL30361.1"/>
    </source>
</evidence>
<gene>
    <name evidence="1" type="ORF">PXEA_LOCUS23801</name>
</gene>
<dbReference type="AlphaFoldDB" id="A0A448X821"/>
<accession>A0A448X821</accession>
<evidence type="ECO:0000313" key="2">
    <source>
        <dbReference type="Proteomes" id="UP000784294"/>
    </source>
</evidence>